<dbReference type="Proteomes" id="UP000011682">
    <property type="component" value="Unassembled WGS sequence"/>
</dbReference>
<comment type="caution">
    <text evidence="1">The sequence shown here is derived from an EMBL/GenBank/DDBJ whole genome shotgun (WGS) entry which is preliminary data.</text>
</comment>
<protein>
    <submittedName>
        <fullName evidence="1">Uncharacterized protein</fullName>
    </submittedName>
</protein>
<evidence type="ECO:0000313" key="2">
    <source>
        <dbReference type="Proteomes" id="UP000011682"/>
    </source>
</evidence>
<evidence type="ECO:0000313" key="1">
    <source>
        <dbReference type="EMBL" id="EPX56574.1"/>
    </source>
</evidence>
<proteinExistence type="predicted"/>
<gene>
    <name evidence="1" type="ORF">D187_007916</name>
</gene>
<sequence length="70" mass="7703">MGPVGAFAWKEGAEQLVANLHGFDVLRLSHILRQTMAGRRTHSCLLGYRSSRGMKGSMSNEFVGPRTETP</sequence>
<organism evidence="1 2">
    <name type="scientific">Cystobacter fuscus (strain ATCC 25194 / DSM 2262 / NBRC 100088 / M29)</name>
    <dbReference type="NCBI Taxonomy" id="1242864"/>
    <lineage>
        <taxon>Bacteria</taxon>
        <taxon>Pseudomonadati</taxon>
        <taxon>Myxococcota</taxon>
        <taxon>Myxococcia</taxon>
        <taxon>Myxococcales</taxon>
        <taxon>Cystobacterineae</taxon>
        <taxon>Archangiaceae</taxon>
        <taxon>Cystobacter</taxon>
    </lineage>
</organism>
<dbReference type="EMBL" id="ANAH02000066">
    <property type="protein sequence ID" value="EPX56574.1"/>
    <property type="molecule type" value="Genomic_DNA"/>
</dbReference>
<name>S9Q5H9_CYSF2</name>
<reference evidence="1" key="1">
    <citation type="submission" date="2013-05" db="EMBL/GenBank/DDBJ databases">
        <title>Genome assembly of Cystobacter fuscus DSM 2262.</title>
        <authorList>
            <person name="Sharma G."/>
            <person name="Khatri I."/>
            <person name="Kaur C."/>
            <person name="Mayilraj S."/>
            <person name="Subramanian S."/>
        </authorList>
    </citation>
    <scope>NUCLEOTIDE SEQUENCE [LARGE SCALE GENOMIC DNA]</scope>
    <source>
        <strain evidence="1">DSM 2262</strain>
    </source>
</reference>
<keyword evidence="2" id="KW-1185">Reference proteome</keyword>
<accession>S9Q5H9</accession>
<dbReference type="AlphaFoldDB" id="S9Q5H9"/>